<organism evidence="2 3">
    <name type="scientific">Rhodococcus ruber</name>
    <dbReference type="NCBI Taxonomy" id="1830"/>
    <lineage>
        <taxon>Bacteria</taxon>
        <taxon>Bacillati</taxon>
        <taxon>Actinomycetota</taxon>
        <taxon>Actinomycetes</taxon>
        <taxon>Mycobacteriales</taxon>
        <taxon>Nocardiaceae</taxon>
        <taxon>Rhodococcus</taxon>
    </lineage>
</organism>
<dbReference type="EMBL" id="CCSD01000089">
    <property type="protein sequence ID" value="CDZ90824.1"/>
    <property type="molecule type" value="Genomic_DNA"/>
</dbReference>
<evidence type="ECO:0000313" key="2">
    <source>
        <dbReference type="EMBL" id="CDZ90824.1"/>
    </source>
</evidence>
<feature type="compositionally biased region" description="Basic and acidic residues" evidence="1">
    <location>
        <begin position="31"/>
        <end position="40"/>
    </location>
</feature>
<evidence type="ECO:0000256" key="1">
    <source>
        <dbReference type="SAM" id="MobiDB-lite"/>
    </source>
</evidence>
<gene>
    <name evidence="2" type="ORF">RHRU231_750171</name>
</gene>
<dbReference type="Proteomes" id="UP000042997">
    <property type="component" value="Unassembled WGS sequence"/>
</dbReference>
<protein>
    <submittedName>
        <fullName evidence="2">Uncharacterized protein</fullName>
    </submittedName>
</protein>
<evidence type="ECO:0000313" key="3">
    <source>
        <dbReference type="Proteomes" id="UP000042997"/>
    </source>
</evidence>
<reference evidence="2 3" key="1">
    <citation type="journal article" date="2014" name="Genome Announc.">
        <title>Draft Genome Sequence of Propane- and Butane-Oxidizing Actinobacterium Rhodococcus ruber IEGM 231.</title>
        <authorList>
            <person name="Ivshina I.B."/>
            <person name="Kuyukina M.S."/>
            <person name="Krivoruchko A.V."/>
            <person name="Barbe V."/>
            <person name="Fischer C."/>
        </authorList>
    </citation>
    <scope>NUCLEOTIDE SEQUENCE [LARGE SCALE GENOMIC DNA]</scope>
</reference>
<sequence>MAPRRRHAPDDVDRSRAGLNTLTGDRFTALPDREPERGSDRPPFGGAILALRAARARDRLAAWQHATRLRLPDDHHRRSTR</sequence>
<name>A0A098BQ35_9NOCA</name>
<feature type="region of interest" description="Disordered" evidence="1">
    <location>
        <begin position="1"/>
        <end position="45"/>
    </location>
</feature>
<proteinExistence type="predicted"/>
<accession>A0A098BQ35</accession>
<dbReference type="AlphaFoldDB" id="A0A098BQ35"/>